<accession>A0A5J5RSS8</accession>
<feature type="transmembrane region" description="Helical" evidence="1">
    <location>
        <begin position="47"/>
        <end position="69"/>
    </location>
</feature>
<evidence type="ECO:0000256" key="1">
    <source>
        <dbReference type="SAM" id="Phobius"/>
    </source>
</evidence>
<sequence>MDQYQKVEKSKAETPINENKLRIIQISHRDLKLENTLLDGIHLKCQLLYDFPIIKLFFLTLGVVISVAFKTQINSWNSSIYGIGSSGAARV</sequence>
<evidence type="ECO:0000313" key="2">
    <source>
        <dbReference type="EMBL" id="KAB2034315.1"/>
    </source>
</evidence>
<dbReference type="EMBL" id="CM018218">
    <property type="protein sequence ID" value="KAB2034315.1"/>
    <property type="molecule type" value="Genomic_DNA"/>
</dbReference>
<reference evidence="3" key="1">
    <citation type="journal article" date="2020" name="Nat. Genet.">
        <title>Genomic diversifications of five Gossypium allopolyploid species and their impact on cotton improvement.</title>
        <authorList>
            <person name="Chen Z.J."/>
            <person name="Sreedasyam A."/>
            <person name="Ando A."/>
            <person name="Song Q."/>
            <person name="De Santiago L.M."/>
            <person name="Hulse-Kemp A.M."/>
            <person name="Ding M."/>
            <person name="Ye W."/>
            <person name="Kirkbride R.C."/>
            <person name="Jenkins J."/>
            <person name="Plott C."/>
            <person name="Lovell J."/>
            <person name="Lin Y.M."/>
            <person name="Vaughn R."/>
            <person name="Liu B."/>
            <person name="Simpson S."/>
            <person name="Scheffler B.E."/>
            <person name="Wen L."/>
            <person name="Saski C.A."/>
            <person name="Grover C.E."/>
            <person name="Hu G."/>
            <person name="Conover J.L."/>
            <person name="Carlson J.W."/>
            <person name="Shu S."/>
            <person name="Boston L.B."/>
            <person name="Williams M."/>
            <person name="Peterson D.G."/>
            <person name="McGee K."/>
            <person name="Jones D.C."/>
            <person name="Wendel J.F."/>
            <person name="Stelly D.M."/>
            <person name="Grimwood J."/>
            <person name="Schmutz J."/>
        </authorList>
    </citation>
    <scope>NUCLEOTIDE SEQUENCE [LARGE SCALE GENOMIC DNA]</scope>
    <source>
        <strain evidence="3">cv. 3-79</strain>
    </source>
</reference>
<keyword evidence="1" id="KW-0812">Transmembrane</keyword>
<protein>
    <recommendedName>
        <fullName evidence="4">Protein kinase domain-containing protein</fullName>
    </recommendedName>
</protein>
<evidence type="ECO:0000313" key="3">
    <source>
        <dbReference type="Proteomes" id="UP000327439"/>
    </source>
</evidence>
<dbReference type="OrthoDB" id="424402at2759"/>
<proteinExistence type="predicted"/>
<keyword evidence="3" id="KW-1185">Reference proteome</keyword>
<dbReference type="GO" id="GO:0004672">
    <property type="term" value="F:protein kinase activity"/>
    <property type="evidence" value="ECO:0007669"/>
    <property type="project" value="InterPro"/>
</dbReference>
<dbReference type="AlphaFoldDB" id="A0A5J5RSS8"/>
<dbReference type="InterPro" id="IPR008271">
    <property type="entry name" value="Ser/Thr_kinase_AS"/>
</dbReference>
<gene>
    <name evidence="2" type="ORF">ES319_D04G076900v1</name>
</gene>
<dbReference type="PROSITE" id="PS00108">
    <property type="entry name" value="PROTEIN_KINASE_ST"/>
    <property type="match status" value="1"/>
</dbReference>
<name>A0A5J5RSS8_GOSBA</name>
<dbReference type="Proteomes" id="UP000327439">
    <property type="component" value="Chromosome D04"/>
</dbReference>
<keyword evidence="1" id="KW-0472">Membrane</keyword>
<organism evidence="2 3">
    <name type="scientific">Gossypium barbadense</name>
    <name type="common">Sea Island cotton</name>
    <name type="synonym">Hibiscus barbadensis</name>
    <dbReference type="NCBI Taxonomy" id="3634"/>
    <lineage>
        <taxon>Eukaryota</taxon>
        <taxon>Viridiplantae</taxon>
        <taxon>Streptophyta</taxon>
        <taxon>Embryophyta</taxon>
        <taxon>Tracheophyta</taxon>
        <taxon>Spermatophyta</taxon>
        <taxon>Magnoliopsida</taxon>
        <taxon>eudicotyledons</taxon>
        <taxon>Gunneridae</taxon>
        <taxon>Pentapetalae</taxon>
        <taxon>rosids</taxon>
        <taxon>malvids</taxon>
        <taxon>Malvales</taxon>
        <taxon>Malvaceae</taxon>
        <taxon>Malvoideae</taxon>
        <taxon>Gossypium</taxon>
    </lineage>
</organism>
<keyword evidence="1" id="KW-1133">Transmembrane helix</keyword>
<evidence type="ECO:0008006" key="4">
    <source>
        <dbReference type="Google" id="ProtNLM"/>
    </source>
</evidence>